<name>A0A212CWP0_CEREH</name>
<comment type="caution">
    <text evidence="1">The sequence shown here is derived from an EMBL/GenBank/DDBJ whole genome shotgun (WGS) entry which is preliminary data.</text>
</comment>
<dbReference type="Gene3D" id="1.10.240.10">
    <property type="entry name" value="Tyrosyl-Transfer RNA Synthetase"/>
    <property type="match status" value="1"/>
</dbReference>
<evidence type="ECO:0000313" key="1">
    <source>
        <dbReference type="EMBL" id="OWK10392.1"/>
    </source>
</evidence>
<reference evidence="1 2" key="1">
    <citation type="journal article" date="2018" name="Mol. Genet. Genomics">
        <title>The red deer Cervus elaphus genome CerEla1.0: sequencing, annotating, genes, and chromosomes.</title>
        <authorList>
            <person name="Bana N.A."/>
            <person name="Nyiri A."/>
            <person name="Nagy J."/>
            <person name="Frank K."/>
            <person name="Nagy T."/>
            <person name="Steger V."/>
            <person name="Schiller M."/>
            <person name="Lakatos P."/>
            <person name="Sugar L."/>
            <person name="Horn P."/>
            <person name="Barta E."/>
            <person name="Orosz L."/>
        </authorList>
    </citation>
    <scope>NUCLEOTIDE SEQUENCE [LARGE SCALE GENOMIC DNA]</scope>
    <source>
        <strain evidence="1">Hungarian</strain>
    </source>
</reference>
<evidence type="ECO:0000313" key="2">
    <source>
        <dbReference type="Proteomes" id="UP000242450"/>
    </source>
</evidence>
<gene>
    <name evidence="1" type="ORF">Celaphus_00005689</name>
</gene>
<feature type="non-terminal residue" evidence="1">
    <location>
        <position position="111"/>
    </location>
</feature>
<proteinExistence type="predicted"/>
<dbReference type="OrthoDB" id="337870at2759"/>
<dbReference type="Proteomes" id="UP000242450">
    <property type="component" value="Chromosome 11"/>
</dbReference>
<accession>A0A212CWP0</accession>
<organism evidence="1 2">
    <name type="scientific">Cervus elaphus hippelaphus</name>
    <name type="common">European red deer</name>
    <dbReference type="NCBI Taxonomy" id="46360"/>
    <lineage>
        <taxon>Eukaryota</taxon>
        <taxon>Metazoa</taxon>
        <taxon>Chordata</taxon>
        <taxon>Craniata</taxon>
        <taxon>Vertebrata</taxon>
        <taxon>Euteleostomi</taxon>
        <taxon>Mammalia</taxon>
        <taxon>Eutheria</taxon>
        <taxon>Laurasiatheria</taxon>
        <taxon>Artiodactyla</taxon>
        <taxon>Ruminantia</taxon>
        <taxon>Pecora</taxon>
        <taxon>Cervidae</taxon>
        <taxon>Cervinae</taxon>
        <taxon>Cervus</taxon>
    </lineage>
</organism>
<protein>
    <submittedName>
        <fullName evidence="1">Uncharacterized protein</fullName>
    </submittedName>
</protein>
<keyword evidence="2" id="KW-1185">Reference proteome</keyword>
<sequence>MALVGGAEHPWEIGVVVPRITRRWSQSACLCPGLEALAVHHLQLFINGRTWGNFVRLTTYIMQLHVKEPVKWGLPKQLAAEVTKLVHQQEGLNSAKRCTQALCHSNTDALE</sequence>
<dbReference type="EMBL" id="MKHE01000011">
    <property type="protein sequence ID" value="OWK10392.1"/>
    <property type="molecule type" value="Genomic_DNA"/>
</dbReference>
<dbReference type="AlphaFoldDB" id="A0A212CWP0"/>